<dbReference type="InterPro" id="IPR024478">
    <property type="entry name" value="HlyB_4HB_MCP"/>
</dbReference>
<dbReference type="Gene3D" id="1.20.120.1530">
    <property type="match status" value="2"/>
</dbReference>
<proteinExistence type="predicted"/>
<dbReference type="Pfam" id="PF12729">
    <property type="entry name" value="4HB_MCP_1"/>
    <property type="match status" value="1"/>
</dbReference>
<feature type="domain" description="McpB third HAMP" evidence="3">
    <location>
        <begin position="299"/>
        <end position="341"/>
    </location>
</feature>
<feature type="non-terminal residue" evidence="4">
    <location>
        <position position="392"/>
    </location>
</feature>
<sequence length="392" mass="43557">MSIAQKLLAIILIGLVGLGLIDGLSIYQMNQIHKDGSGSISSSNWENVSASFSDLRSLVRENYSNTDPNRRSEIISQIKKDRETISSILSENSDQVFDKKEAELISSVKSASEDYLQTFANGILLENAISLEESEFRAKEEIAAKKFLSSLKNRLDYAAASFKQKGIETESSVLTVSILLIIFSLGIITLFAMLSWRIGIQIRQQLGGDYSLLSKITKKIASGDLSSEIDMDHLDQSGLLLQLSVLQTSLKDLMFEMTKMSKEHEAGDIDVKIDSSKFKGVFKTMSEGINDMVFSHIAVKKKAMECFKQFGEGNMDADIEKLPGKKQFINETIDQVRTNIKGLVAEMTKMSKEHEAGDIDVKIDSSKFKGVFKTMSEGINDMVFSHIAVKKK</sequence>
<keyword evidence="5" id="KW-1185">Reference proteome</keyword>
<dbReference type="CDD" id="cd17528">
    <property type="entry name" value="HAMP_III"/>
    <property type="match status" value="1"/>
</dbReference>
<evidence type="ECO:0000313" key="4">
    <source>
        <dbReference type="EMBL" id="GBF38732.1"/>
    </source>
</evidence>
<keyword evidence="1" id="KW-0472">Membrane</keyword>
<accession>A0A2P2D258</accession>
<dbReference type="InterPro" id="IPR041395">
    <property type="entry name" value="McpB_HAMP_3rd"/>
</dbReference>
<feature type="transmembrane region" description="Helical" evidence="1">
    <location>
        <begin position="173"/>
        <end position="196"/>
    </location>
</feature>
<organism evidence="4 5">
    <name type="scientific">Leptospira johnsonii</name>
    <dbReference type="NCBI Taxonomy" id="1917820"/>
    <lineage>
        <taxon>Bacteria</taxon>
        <taxon>Pseudomonadati</taxon>
        <taxon>Spirochaetota</taxon>
        <taxon>Spirochaetia</taxon>
        <taxon>Leptospirales</taxon>
        <taxon>Leptospiraceae</taxon>
        <taxon>Leptospira</taxon>
    </lineage>
</organism>
<dbReference type="AlphaFoldDB" id="A0A2P2D258"/>
<reference evidence="4 5" key="1">
    <citation type="submission" date="2018-02" db="EMBL/GenBank/DDBJ databases">
        <title>Novel Leptospira species isolated from soil and water in Japan.</title>
        <authorList>
            <person name="Nakao R."/>
            <person name="Masuzawa T."/>
        </authorList>
    </citation>
    <scope>NUCLEOTIDE SEQUENCE [LARGE SCALE GENOMIC DNA]</scope>
    <source>
        <strain evidence="4 5">E8</strain>
    </source>
</reference>
<comment type="caution">
    <text evidence="4">The sequence shown here is derived from an EMBL/GenBank/DDBJ whole genome shotgun (WGS) entry which is preliminary data.</text>
</comment>
<dbReference type="Proteomes" id="UP000245076">
    <property type="component" value="Unassembled WGS sequence"/>
</dbReference>
<dbReference type="EMBL" id="BFAY01000010">
    <property type="protein sequence ID" value="GBF38732.1"/>
    <property type="molecule type" value="Genomic_DNA"/>
</dbReference>
<evidence type="ECO:0000313" key="5">
    <source>
        <dbReference type="Proteomes" id="UP000245076"/>
    </source>
</evidence>
<keyword evidence="1" id="KW-0812">Transmembrane</keyword>
<gene>
    <name evidence="4" type="ORF">LPTSP1_17260</name>
</gene>
<keyword evidence="1" id="KW-1133">Transmembrane helix</keyword>
<feature type="domain" description="Chemotaxis methyl-accepting receptor HlyB-like 4HB MCP" evidence="2">
    <location>
        <begin position="1"/>
        <end position="132"/>
    </location>
</feature>
<dbReference type="Pfam" id="PF18575">
    <property type="entry name" value="HAMP_N3"/>
    <property type="match status" value="1"/>
</dbReference>
<dbReference type="RefSeq" id="WP_174704451.1">
    <property type="nucleotide sequence ID" value="NZ_BFAY01000010.1"/>
</dbReference>
<evidence type="ECO:0000259" key="3">
    <source>
        <dbReference type="Pfam" id="PF18575"/>
    </source>
</evidence>
<name>A0A2P2D258_9LEPT</name>
<evidence type="ECO:0000259" key="2">
    <source>
        <dbReference type="Pfam" id="PF12729"/>
    </source>
</evidence>
<dbReference type="CDD" id="cd17527">
    <property type="entry name" value="HAMP_II"/>
    <property type="match status" value="2"/>
</dbReference>
<protein>
    <submittedName>
        <fullName evidence="4">Signal transduction four helix bundle sensory module</fullName>
    </submittedName>
</protein>
<evidence type="ECO:0000256" key="1">
    <source>
        <dbReference type="SAM" id="Phobius"/>
    </source>
</evidence>